<protein>
    <submittedName>
        <fullName evidence="2">YbhQ family protein</fullName>
    </submittedName>
</protein>
<evidence type="ECO:0000313" key="3">
    <source>
        <dbReference type="Proteomes" id="UP001611251"/>
    </source>
</evidence>
<proteinExistence type="predicted"/>
<keyword evidence="1" id="KW-0472">Membrane</keyword>
<dbReference type="Pfam" id="PF11076">
    <property type="entry name" value="YbhQ"/>
    <property type="match status" value="1"/>
</dbReference>
<reference evidence="2 3" key="1">
    <citation type="submission" date="2024-08" db="EMBL/GenBank/DDBJ databases">
        <title>Pantoea ronii - a newly identified human opportunistic pathogen.</title>
        <authorList>
            <person name="Keidar-Friedman D."/>
            <person name="Sorek N."/>
            <person name="Leshin-Carmel D."/>
            <person name="Tsur A."/>
            <person name="Amsalem M."/>
            <person name="Tolkach D."/>
            <person name="Brosh-Nissimov T."/>
        </authorList>
    </citation>
    <scope>NUCLEOTIDE SEQUENCE [LARGE SCALE GENOMIC DNA]</scope>
    <source>
        <strain evidence="2 3">AA23256</strain>
    </source>
</reference>
<feature type="transmembrane region" description="Helical" evidence="1">
    <location>
        <begin position="7"/>
        <end position="30"/>
    </location>
</feature>
<dbReference type="Proteomes" id="UP001611251">
    <property type="component" value="Unassembled WGS sequence"/>
</dbReference>
<feature type="transmembrane region" description="Helical" evidence="1">
    <location>
        <begin position="70"/>
        <end position="91"/>
    </location>
</feature>
<comment type="caution">
    <text evidence="2">The sequence shown here is derived from an EMBL/GenBank/DDBJ whole genome shotgun (WGS) entry which is preliminary data.</text>
</comment>
<dbReference type="EMBL" id="JBGFSN010000004">
    <property type="protein sequence ID" value="MFH8133872.1"/>
    <property type="molecule type" value="Genomic_DNA"/>
</dbReference>
<sequence length="130" mass="14577">MKWSNRVQIITGQTCVHIAMHLLLMLALIWGWKHQALVDVCSVLVSAYAVVFVAMLVAQQIARFRMLGDYLEEATTTYYFGAAMLALFLISRFVHNSLLLACLGVMMLLGPALVSLLVKEPAHRVEKKRS</sequence>
<feature type="transmembrane region" description="Helical" evidence="1">
    <location>
        <begin position="97"/>
        <end position="118"/>
    </location>
</feature>
<keyword evidence="1" id="KW-0812">Transmembrane</keyword>
<dbReference type="InterPro" id="IPR021303">
    <property type="entry name" value="Uncharacterised_YbhQ"/>
</dbReference>
<keyword evidence="1" id="KW-1133">Transmembrane helix</keyword>
<accession>A0ABW7PUA0</accession>
<organism evidence="2 3">
    <name type="scientific">Pantoea osteomyelitidis</name>
    <dbReference type="NCBI Taxonomy" id="3230026"/>
    <lineage>
        <taxon>Bacteria</taxon>
        <taxon>Pseudomonadati</taxon>
        <taxon>Pseudomonadota</taxon>
        <taxon>Gammaproteobacteria</taxon>
        <taxon>Enterobacterales</taxon>
        <taxon>Erwiniaceae</taxon>
        <taxon>Pantoea</taxon>
    </lineage>
</organism>
<gene>
    <name evidence="2" type="ORF">ABU178_06760</name>
</gene>
<evidence type="ECO:0000256" key="1">
    <source>
        <dbReference type="SAM" id="Phobius"/>
    </source>
</evidence>
<evidence type="ECO:0000313" key="2">
    <source>
        <dbReference type="EMBL" id="MFH8133872.1"/>
    </source>
</evidence>
<dbReference type="RefSeq" id="WP_397213194.1">
    <property type="nucleotide sequence ID" value="NZ_JBGFSN010000004.1"/>
</dbReference>
<keyword evidence="3" id="KW-1185">Reference proteome</keyword>
<name>A0ABW7PUA0_9GAMM</name>
<feature type="transmembrane region" description="Helical" evidence="1">
    <location>
        <begin position="36"/>
        <end position="58"/>
    </location>
</feature>